<feature type="compositionally biased region" description="Low complexity" evidence="1">
    <location>
        <begin position="29"/>
        <end position="51"/>
    </location>
</feature>
<keyword evidence="3" id="KW-1185">Reference proteome</keyword>
<feature type="compositionally biased region" description="Low complexity" evidence="1">
    <location>
        <begin position="62"/>
        <end position="86"/>
    </location>
</feature>
<reference evidence="2 3" key="1">
    <citation type="submission" date="2011-05" db="EMBL/GenBank/DDBJ databases">
        <title>Complete sequence of chromosome of Frankia symbiont of Datisca glomerata.</title>
        <authorList>
            <consortium name="US DOE Joint Genome Institute"/>
            <person name="Lucas S."/>
            <person name="Han J."/>
            <person name="Lapidus A."/>
            <person name="Cheng J.-F."/>
            <person name="Goodwin L."/>
            <person name="Pitluck S."/>
            <person name="Peters L."/>
            <person name="Mikhailova N."/>
            <person name="Chertkov O."/>
            <person name="Teshima H."/>
            <person name="Han C."/>
            <person name="Tapia R."/>
            <person name="Land M."/>
            <person name="Hauser L."/>
            <person name="Kyrpides N."/>
            <person name="Ivanova N."/>
            <person name="Pagani I."/>
            <person name="Berry A."/>
            <person name="Pawlowski K."/>
            <person name="Persson T."/>
            <person name="Vanden Heuvel B."/>
            <person name="Benson D."/>
            <person name="Woyke T."/>
        </authorList>
    </citation>
    <scope>NUCLEOTIDE SEQUENCE [LARGE SCALE GENOMIC DNA]</scope>
    <source>
        <strain evidence="3">4085684</strain>
    </source>
</reference>
<sequence>MAAVTARSVGAEGSGPHASQNASTARDMAAGQPPAADAAAAKPSEPARPSAQSDRPGQPERSTPTVTTPTVTSAASATDRAVAGPPEQEPQEPVDDGPVDGDPPRRGYPVKHSSPVNGGSPLNGDNTANGDNPAGRGNTVNGGSPVNGRPSEAAASSGDSVPPPGSAEGTQPTVPDDRRPPTRPGPDGRRLEPDIPRVGLPRAGRPAAGSASAPAAPAGPVGSLPAHRTPVAHAAGLVTRPQAVRQSVGAHARPVGFSPIGDVPPAGLVEVVVRGSYAIRSANRAEEQRRRRADAVATHVDRQIAEFLAICAAQGLSPNVSVRLLPQRLPPPVARGGRRRQPADPVPLPIPAPTEAGPAGHDTAGRPSTEITNDGSEGGKTGRRGSGPARDRRRGRHAASPLVWPVLYWRNEEFPYTGRCLHLFVDRDGRTFEGRDDPGTLYALGRDVRVWPVDVHAVVGAMAEVDARRCAQQVVYGLAHTLWCAGVLL</sequence>
<dbReference type="HOGENOM" id="CLU_557541_0_0_11"/>
<dbReference type="RefSeq" id="WP_013875486.1">
    <property type="nucleotide sequence ID" value="NZ_CAAAFP010000307.1"/>
</dbReference>
<feature type="region of interest" description="Disordered" evidence="1">
    <location>
        <begin position="1"/>
        <end position="227"/>
    </location>
</feature>
<organism evidence="2 3">
    <name type="scientific">Candidatus Protofrankia datiscae</name>
    <dbReference type="NCBI Taxonomy" id="2716812"/>
    <lineage>
        <taxon>Bacteria</taxon>
        <taxon>Bacillati</taxon>
        <taxon>Actinomycetota</taxon>
        <taxon>Actinomycetes</taxon>
        <taxon>Frankiales</taxon>
        <taxon>Frankiaceae</taxon>
        <taxon>Protofrankia</taxon>
    </lineage>
</organism>
<gene>
    <name evidence="2" type="ordered locus">FsymDg_4385</name>
</gene>
<dbReference type="STRING" id="656024.FsymDg_4385"/>
<dbReference type="AlphaFoldDB" id="F8AZA9"/>
<evidence type="ECO:0000313" key="2">
    <source>
        <dbReference type="EMBL" id="AEH11638.1"/>
    </source>
</evidence>
<evidence type="ECO:0000313" key="3">
    <source>
        <dbReference type="Proteomes" id="UP000001549"/>
    </source>
</evidence>
<protein>
    <submittedName>
        <fullName evidence="2">Uncharacterized protein</fullName>
    </submittedName>
</protein>
<dbReference type="Proteomes" id="UP000001549">
    <property type="component" value="Chromosome"/>
</dbReference>
<dbReference type="KEGG" id="fsy:FsymDg_4385"/>
<dbReference type="EMBL" id="CP002801">
    <property type="protein sequence ID" value="AEH11638.1"/>
    <property type="molecule type" value="Genomic_DNA"/>
</dbReference>
<feature type="compositionally biased region" description="Acidic residues" evidence="1">
    <location>
        <begin position="89"/>
        <end position="99"/>
    </location>
</feature>
<feature type="region of interest" description="Disordered" evidence="1">
    <location>
        <begin position="331"/>
        <end position="395"/>
    </location>
</feature>
<proteinExistence type="predicted"/>
<feature type="compositionally biased region" description="Low complexity" evidence="1">
    <location>
        <begin position="196"/>
        <end position="226"/>
    </location>
</feature>
<name>F8AZA9_9ACTN</name>
<evidence type="ECO:0000256" key="1">
    <source>
        <dbReference type="SAM" id="MobiDB-lite"/>
    </source>
</evidence>
<feature type="compositionally biased region" description="Basic and acidic residues" evidence="1">
    <location>
        <begin position="175"/>
        <end position="195"/>
    </location>
</feature>
<accession>F8AZA9</accession>